<feature type="chain" id="PRO_5045221127" evidence="1">
    <location>
        <begin position="30"/>
        <end position="423"/>
    </location>
</feature>
<evidence type="ECO:0000313" key="3">
    <source>
        <dbReference type="EMBL" id="MFC6315811.1"/>
    </source>
</evidence>
<evidence type="ECO:0000313" key="4">
    <source>
        <dbReference type="Proteomes" id="UP001596310"/>
    </source>
</evidence>
<keyword evidence="4" id="KW-1185">Reference proteome</keyword>
<feature type="domain" description="S-layer protein C-terminal" evidence="2">
    <location>
        <begin position="375"/>
        <end position="413"/>
    </location>
</feature>
<dbReference type="RefSeq" id="WP_125601861.1">
    <property type="nucleotide sequence ID" value="NZ_JBHSSM010000021.1"/>
</dbReference>
<evidence type="ECO:0000259" key="2">
    <source>
        <dbReference type="Pfam" id="PF03217"/>
    </source>
</evidence>
<gene>
    <name evidence="3" type="ORF">ACFQHW_09585</name>
</gene>
<dbReference type="Proteomes" id="UP001596310">
    <property type="component" value="Unassembled WGS sequence"/>
</dbReference>
<feature type="signal peptide" evidence="1">
    <location>
        <begin position="1"/>
        <end position="29"/>
    </location>
</feature>
<sequence length="423" mass="44322">MKKNSKLRYVGLCAAALLLVAPVAAPALSAASNVSVVSAAVSDDDALKSLTEYLNGFSQNADTLSTDNEDSIIAAAKELPEKFDADKFASNPILSRFAKSSWTFTDGANLAGYNFTLKAVKSGLTSDEAIRDLFTNKKGSLTFVLQATKTNLNTNAEDNVKAATLTLNYAKSADVVGVKGADATFTSPLKSTVGATASSFKTFEGVLADLKVTTDQGASVSLAGMIHGKPVVANNSASDVVYDSDSNKFVKNGSAKQTYKIVVPATSLTKKVDGKDFALSNISVNGVKLRAAGDVYAAFGDGFSVVSEGTVPAITSGENGAVVTGDLTLSVSRTINVGDAEEVPTEVKVSGVVQINYVPGYGIQVWDSYKDGKIVRDANGKAKKLAHGTAWKVFKKITIKGTTYYNLGGNQWVSDDYAKFSAK</sequence>
<evidence type="ECO:0000256" key="1">
    <source>
        <dbReference type="SAM" id="SignalP"/>
    </source>
</evidence>
<organism evidence="3 4">
    <name type="scientific">Lapidilactobacillus achengensis</name>
    <dbReference type="NCBI Taxonomy" id="2486000"/>
    <lineage>
        <taxon>Bacteria</taxon>
        <taxon>Bacillati</taxon>
        <taxon>Bacillota</taxon>
        <taxon>Bacilli</taxon>
        <taxon>Lactobacillales</taxon>
        <taxon>Lactobacillaceae</taxon>
        <taxon>Lapidilactobacillus</taxon>
    </lineage>
</organism>
<dbReference type="EMBL" id="JBHSSM010000021">
    <property type="protein sequence ID" value="MFC6315811.1"/>
    <property type="molecule type" value="Genomic_DNA"/>
</dbReference>
<dbReference type="InterPro" id="IPR024968">
    <property type="entry name" value="SlpA_C_lactobacillus"/>
</dbReference>
<proteinExistence type="predicted"/>
<protein>
    <submittedName>
        <fullName evidence="3">SLAP domain-containing protein</fullName>
    </submittedName>
</protein>
<dbReference type="Pfam" id="PF03217">
    <property type="entry name" value="SlpA"/>
    <property type="match status" value="1"/>
</dbReference>
<comment type="caution">
    <text evidence="3">The sequence shown here is derived from an EMBL/GenBank/DDBJ whole genome shotgun (WGS) entry which is preliminary data.</text>
</comment>
<keyword evidence="1" id="KW-0732">Signal</keyword>
<reference evidence="4" key="1">
    <citation type="journal article" date="2019" name="Int. J. Syst. Evol. Microbiol.">
        <title>The Global Catalogue of Microorganisms (GCM) 10K type strain sequencing project: providing services to taxonomists for standard genome sequencing and annotation.</title>
        <authorList>
            <consortium name="The Broad Institute Genomics Platform"/>
            <consortium name="The Broad Institute Genome Sequencing Center for Infectious Disease"/>
            <person name="Wu L."/>
            <person name="Ma J."/>
        </authorList>
    </citation>
    <scope>NUCLEOTIDE SEQUENCE [LARGE SCALE GENOMIC DNA]</scope>
    <source>
        <strain evidence="4">CCM 8897</strain>
    </source>
</reference>
<accession>A0ABW1US37</accession>
<name>A0ABW1US37_9LACO</name>